<feature type="transmembrane region" description="Helical" evidence="1">
    <location>
        <begin position="96"/>
        <end position="114"/>
    </location>
</feature>
<evidence type="ECO:0000313" key="2">
    <source>
        <dbReference type="EMBL" id="KAH8980900.1"/>
    </source>
</evidence>
<keyword evidence="3" id="KW-1185">Reference proteome</keyword>
<reference evidence="2" key="1">
    <citation type="submission" date="2022-01" db="EMBL/GenBank/DDBJ databases">
        <title>Comparative genomics reveals a dynamic genome evolution in the ectomycorrhizal milk-cap (Lactarius) mushrooms.</title>
        <authorList>
            <consortium name="DOE Joint Genome Institute"/>
            <person name="Lebreton A."/>
            <person name="Tang N."/>
            <person name="Kuo A."/>
            <person name="LaButti K."/>
            <person name="Drula E."/>
            <person name="Barry K."/>
            <person name="Clum A."/>
            <person name="Lipzen A."/>
            <person name="Mousain D."/>
            <person name="Ng V."/>
            <person name="Wang R."/>
            <person name="Wang X."/>
            <person name="Dai Y."/>
            <person name="Henrissat B."/>
            <person name="Grigoriev I.V."/>
            <person name="Guerin-Laguette A."/>
            <person name="Yu F."/>
            <person name="Martin F.M."/>
        </authorList>
    </citation>
    <scope>NUCLEOTIDE SEQUENCE</scope>
    <source>
        <strain evidence="2">QP</strain>
    </source>
</reference>
<keyword evidence="1" id="KW-0472">Membrane</keyword>
<comment type="caution">
    <text evidence="2">The sequence shown here is derived from an EMBL/GenBank/DDBJ whole genome shotgun (WGS) entry which is preliminary data.</text>
</comment>
<dbReference type="Proteomes" id="UP001201163">
    <property type="component" value="Unassembled WGS sequence"/>
</dbReference>
<dbReference type="AlphaFoldDB" id="A0AAD4L9F8"/>
<sequence>MSNLFSGLSTVTNTVSASGMFPTSLLNQKPTEGSQPSGLLSQATGLLSHTPDLLSGGALDWAMPKPPIVWDASFKQLIFAILLLFLSFVRGFVPPFIWGFLLLGIPPFISFYELTLRRFLPQLPSTITIAFQLYKDGLLTMSTITWLLPQSMIGGLGAVGGIAMGGTAVLAGGATALVGGATSFAGEATALVGGATALAGEATALVGGATAGAGAVVGGVVGLAGGATNTVTQGITGVTNLVGDATNGIQAAVGNTNAIAGAAIQSVTNPVAAIGATQAAMTEGATKLAHALDSVNPLSNLMPNAQSQQGVLGNMLHPKLPGFA</sequence>
<evidence type="ECO:0000256" key="1">
    <source>
        <dbReference type="SAM" id="Phobius"/>
    </source>
</evidence>
<keyword evidence="1" id="KW-1133">Transmembrane helix</keyword>
<evidence type="ECO:0000313" key="3">
    <source>
        <dbReference type="Proteomes" id="UP001201163"/>
    </source>
</evidence>
<feature type="transmembrane region" description="Helical" evidence="1">
    <location>
        <begin position="68"/>
        <end position="89"/>
    </location>
</feature>
<protein>
    <submittedName>
        <fullName evidence="2">Uncharacterized protein</fullName>
    </submittedName>
</protein>
<proteinExistence type="predicted"/>
<accession>A0AAD4L9F8</accession>
<name>A0AAD4L9F8_9AGAM</name>
<organism evidence="2 3">
    <name type="scientific">Lactarius akahatsu</name>
    <dbReference type="NCBI Taxonomy" id="416441"/>
    <lineage>
        <taxon>Eukaryota</taxon>
        <taxon>Fungi</taxon>
        <taxon>Dikarya</taxon>
        <taxon>Basidiomycota</taxon>
        <taxon>Agaricomycotina</taxon>
        <taxon>Agaricomycetes</taxon>
        <taxon>Russulales</taxon>
        <taxon>Russulaceae</taxon>
        <taxon>Lactarius</taxon>
    </lineage>
</organism>
<keyword evidence="1" id="KW-0812">Transmembrane</keyword>
<dbReference type="EMBL" id="JAKELL010000127">
    <property type="protein sequence ID" value="KAH8980900.1"/>
    <property type="molecule type" value="Genomic_DNA"/>
</dbReference>
<gene>
    <name evidence="2" type="ORF">EDB92DRAFT_1953617</name>
</gene>